<organism evidence="3 4">
    <name type="scientific">Neonectria magnoliae</name>
    <dbReference type="NCBI Taxonomy" id="2732573"/>
    <lineage>
        <taxon>Eukaryota</taxon>
        <taxon>Fungi</taxon>
        <taxon>Dikarya</taxon>
        <taxon>Ascomycota</taxon>
        <taxon>Pezizomycotina</taxon>
        <taxon>Sordariomycetes</taxon>
        <taxon>Hypocreomycetidae</taxon>
        <taxon>Hypocreales</taxon>
        <taxon>Nectriaceae</taxon>
        <taxon>Neonectria</taxon>
    </lineage>
</organism>
<proteinExistence type="predicted"/>
<feature type="compositionally biased region" description="Basic and acidic residues" evidence="2">
    <location>
        <begin position="19"/>
        <end position="29"/>
    </location>
</feature>
<dbReference type="InterPro" id="IPR029058">
    <property type="entry name" value="AB_hydrolase_fold"/>
</dbReference>
<dbReference type="Pfam" id="PF03583">
    <property type="entry name" value="LIP"/>
    <property type="match status" value="1"/>
</dbReference>
<accession>A0ABR1IC36</accession>
<dbReference type="PANTHER" id="PTHR34853">
    <property type="match status" value="1"/>
</dbReference>
<feature type="compositionally biased region" description="Polar residues" evidence="2">
    <location>
        <begin position="1"/>
        <end position="17"/>
    </location>
</feature>
<evidence type="ECO:0000313" key="4">
    <source>
        <dbReference type="Proteomes" id="UP001498421"/>
    </source>
</evidence>
<reference evidence="3 4" key="1">
    <citation type="journal article" date="2025" name="Microbiol. Resour. Announc.">
        <title>Draft genome sequences for Neonectria magnoliae and Neonectria punicea, canker pathogens of Liriodendron tulipifera and Acer saccharum in West Virginia.</title>
        <authorList>
            <person name="Petronek H.M."/>
            <person name="Kasson M.T."/>
            <person name="Metheny A.M."/>
            <person name="Stauder C.M."/>
            <person name="Lovett B."/>
            <person name="Lynch S.C."/>
            <person name="Garnas J.R."/>
            <person name="Kasson L.R."/>
            <person name="Stajich J.E."/>
        </authorList>
    </citation>
    <scope>NUCLEOTIDE SEQUENCE [LARGE SCALE GENOMIC DNA]</scope>
    <source>
        <strain evidence="3 4">NRRL 64651</strain>
    </source>
</reference>
<dbReference type="PIRSF" id="PIRSF029171">
    <property type="entry name" value="Esterase_LipA"/>
    <property type="match status" value="1"/>
</dbReference>
<keyword evidence="1" id="KW-0378">Hydrolase</keyword>
<dbReference type="SUPFAM" id="SSF53474">
    <property type="entry name" value="alpha/beta-Hydrolases"/>
    <property type="match status" value="1"/>
</dbReference>
<evidence type="ECO:0000256" key="2">
    <source>
        <dbReference type="SAM" id="MobiDB-lite"/>
    </source>
</evidence>
<evidence type="ECO:0000256" key="1">
    <source>
        <dbReference type="ARBA" id="ARBA00022801"/>
    </source>
</evidence>
<sequence>MYQNISHSGSPAHTATSKLDAEPSPEDRQPSSTSSMRPLSWLSKLCAVLQASGSAIVEDAALGKEPLPPSQDPWYKALPGFESKQPGDVLRLRAAPGNLVTVVGNSSAAYHILYRTTDSRGQPSWAVTTLFVPASFYFSPSGKAALLSYQFAYNTANLDSSPSIGLYRRMAQREPNLGLKSNTDLINRMLSLGWIVNTPDHLGPDAAFGAGVQAGHATLDSVRAVLGLGKLADTDMSVNTALWGYSGGSIATFAGVELQPQYAPELNVAGTVLGGLADDISGDIDNINKGPIAGTVVALLLGVTAQYPDARKYLESRLFAETKNKFMSVKDINLADAVREFSGKDIYTYLKGGAADLQAPVLQNLFKEQARLGYNGVPSMPLFVYKAIEDQFCPIEDTDATVKRLCDAGVEITYERNTVGDHVTEIENGKPRAFKWIGSIFDESYEPPATGCSVRNVTVKVKTEEP</sequence>
<evidence type="ECO:0000313" key="3">
    <source>
        <dbReference type="EMBL" id="KAK7431157.1"/>
    </source>
</evidence>
<dbReference type="Gene3D" id="1.10.260.130">
    <property type="match status" value="1"/>
</dbReference>
<dbReference type="EMBL" id="JAZAVK010000013">
    <property type="protein sequence ID" value="KAK7431157.1"/>
    <property type="molecule type" value="Genomic_DNA"/>
</dbReference>
<comment type="caution">
    <text evidence="3">The sequence shown here is derived from an EMBL/GenBank/DDBJ whole genome shotgun (WGS) entry which is preliminary data.</text>
</comment>
<protein>
    <recommendedName>
        <fullName evidence="5">Lipase 1</fullName>
    </recommendedName>
</protein>
<dbReference type="Gene3D" id="3.40.50.1820">
    <property type="entry name" value="alpha/beta hydrolase"/>
    <property type="match status" value="1"/>
</dbReference>
<dbReference type="PANTHER" id="PTHR34853:SF5">
    <property type="entry name" value="LIP-DOMAIN-CONTAINING PROTEIN-RELATED"/>
    <property type="match status" value="1"/>
</dbReference>
<dbReference type="InterPro" id="IPR005152">
    <property type="entry name" value="Lipase_secreted"/>
</dbReference>
<name>A0ABR1IC36_9HYPO</name>
<gene>
    <name evidence="3" type="ORF">QQZ08_002197</name>
</gene>
<evidence type="ECO:0008006" key="5">
    <source>
        <dbReference type="Google" id="ProtNLM"/>
    </source>
</evidence>
<keyword evidence="4" id="KW-1185">Reference proteome</keyword>
<feature type="region of interest" description="Disordered" evidence="2">
    <location>
        <begin position="1"/>
        <end position="36"/>
    </location>
</feature>
<dbReference type="Proteomes" id="UP001498421">
    <property type="component" value="Unassembled WGS sequence"/>
</dbReference>